<dbReference type="RefSeq" id="WP_271201183.1">
    <property type="nucleotide sequence ID" value="NZ_BSFL01000003.1"/>
</dbReference>
<dbReference type="Proteomes" id="UP001143309">
    <property type="component" value="Unassembled WGS sequence"/>
</dbReference>
<dbReference type="SUPFAM" id="SSF50952">
    <property type="entry name" value="Soluble quinoprotein glucose dehydrogenase"/>
    <property type="match status" value="1"/>
</dbReference>
<accession>A0A9W6N7R6</accession>
<keyword evidence="1" id="KW-0732">Signal</keyword>
<reference evidence="3" key="2">
    <citation type="submission" date="2023-01" db="EMBL/GenBank/DDBJ databases">
        <authorList>
            <person name="Sun Q."/>
            <person name="Evtushenko L."/>
        </authorList>
    </citation>
    <scope>NUCLEOTIDE SEQUENCE</scope>
    <source>
        <strain evidence="3">VKM B-2748</strain>
    </source>
</reference>
<dbReference type="Gene3D" id="2.120.10.30">
    <property type="entry name" value="TolB, C-terminal domain"/>
    <property type="match status" value="1"/>
</dbReference>
<feature type="domain" description="Glucose/Sorbosone dehydrogenase" evidence="2">
    <location>
        <begin position="39"/>
        <end position="366"/>
    </location>
</feature>
<dbReference type="Pfam" id="PF07995">
    <property type="entry name" value="GSDH"/>
    <property type="match status" value="1"/>
</dbReference>
<proteinExistence type="predicted"/>
<protein>
    <submittedName>
        <fullName evidence="3">Dehydrogenase</fullName>
    </submittedName>
</protein>
<evidence type="ECO:0000313" key="3">
    <source>
        <dbReference type="EMBL" id="GLK80695.1"/>
    </source>
</evidence>
<feature type="chain" id="PRO_5040726239" evidence="1">
    <location>
        <begin position="22"/>
        <end position="370"/>
    </location>
</feature>
<keyword evidence="4" id="KW-1185">Reference proteome</keyword>
<evidence type="ECO:0000259" key="2">
    <source>
        <dbReference type="Pfam" id="PF07995"/>
    </source>
</evidence>
<name>A0A9W6N7R6_9HYPH</name>
<dbReference type="AlphaFoldDB" id="A0A9W6N7R6"/>
<dbReference type="PANTHER" id="PTHR19328">
    <property type="entry name" value="HEDGEHOG-INTERACTING PROTEIN"/>
    <property type="match status" value="1"/>
</dbReference>
<dbReference type="PANTHER" id="PTHR19328:SF75">
    <property type="entry name" value="ALDOSE SUGAR DEHYDROGENASE YLII"/>
    <property type="match status" value="1"/>
</dbReference>
<dbReference type="EMBL" id="BSFL01000003">
    <property type="protein sequence ID" value="GLK80695.1"/>
    <property type="molecule type" value="Genomic_DNA"/>
</dbReference>
<feature type="signal peptide" evidence="1">
    <location>
        <begin position="1"/>
        <end position="21"/>
    </location>
</feature>
<dbReference type="InterPro" id="IPR011042">
    <property type="entry name" value="6-blade_b-propeller_TolB-like"/>
</dbReference>
<evidence type="ECO:0000256" key="1">
    <source>
        <dbReference type="SAM" id="SignalP"/>
    </source>
</evidence>
<organism evidence="3 4">
    <name type="scientific">Methylopila turkensis</name>
    <dbReference type="NCBI Taxonomy" id="1437816"/>
    <lineage>
        <taxon>Bacteria</taxon>
        <taxon>Pseudomonadati</taxon>
        <taxon>Pseudomonadota</taxon>
        <taxon>Alphaproteobacteria</taxon>
        <taxon>Hyphomicrobiales</taxon>
        <taxon>Methylopilaceae</taxon>
        <taxon>Methylopila</taxon>
    </lineage>
</organism>
<dbReference type="InterPro" id="IPR011041">
    <property type="entry name" value="Quinoprot_gluc/sorb_DH_b-prop"/>
</dbReference>
<sequence>MSRLFLVGAAILLLCAVPARAVEKVDPARNVVETVAGGLDRPWAVALLPDGRKLLTEAPGRLKIVDAAGGVTSVSVEGLPPIHTGGQGGLMDVAVDPDFATSSLVFLTMIYGTDDANNARLVRARLAGDRLEDVRVLFDATPKAGNSNNGARIAFLPDRTLILTLGDGFDRREDAQDLSNHLGKLVRLDRDGNAPADNPFAGRPGAAPEIYSLGHRNVQGVVVDPDDGAILVSEHGPRGGDEINRVRAGGNHGWPIVTGGLDYTFARVTPFRELPGYERPLLEWTPSIAPASLALYDGALFPEWRGALLVPALKERAVRVVRRANGRIVGEELLLAERGERMRDVAVAPDGAILVLTDGEGAALLRVAPR</sequence>
<reference evidence="3" key="1">
    <citation type="journal article" date="2014" name="Int. J. Syst. Evol. Microbiol.">
        <title>Complete genome sequence of Corynebacterium casei LMG S-19264T (=DSM 44701T), isolated from a smear-ripened cheese.</title>
        <authorList>
            <consortium name="US DOE Joint Genome Institute (JGI-PGF)"/>
            <person name="Walter F."/>
            <person name="Albersmeier A."/>
            <person name="Kalinowski J."/>
            <person name="Ruckert C."/>
        </authorList>
    </citation>
    <scope>NUCLEOTIDE SEQUENCE</scope>
    <source>
        <strain evidence="3">VKM B-2748</strain>
    </source>
</reference>
<evidence type="ECO:0000313" key="4">
    <source>
        <dbReference type="Proteomes" id="UP001143309"/>
    </source>
</evidence>
<comment type="caution">
    <text evidence="3">The sequence shown here is derived from an EMBL/GenBank/DDBJ whole genome shotgun (WGS) entry which is preliminary data.</text>
</comment>
<gene>
    <name evidence="3" type="ORF">GCM10008174_24360</name>
</gene>
<dbReference type="InterPro" id="IPR012938">
    <property type="entry name" value="Glc/Sorbosone_DH"/>
</dbReference>